<dbReference type="InterPro" id="IPR001283">
    <property type="entry name" value="CRISP-related"/>
</dbReference>
<organism evidence="2 3">
    <name type="scientific">Paragonimus westermani</name>
    <dbReference type="NCBI Taxonomy" id="34504"/>
    <lineage>
        <taxon>Eukaryota</taxon>
        <taxon>Metazoa</taxon>
        <taxon>Spiralia</taxon>
        <taxon>Lophotrochozoa</taxon>
        <taxon>Platyhelminthes</taxon>
        <taxon>Trematoda</taxon>
        <taxon>Digenea</taxon>
        <taxon>Plagiorchiida</taxon>
        <taxon>Troglotremata</taxon>
        <taxon>Troglotrematidae</taxon>
        <taxon>Paragonimus</taxon>
    </lineage>
</organism>
<protein>
    <recommendedName>
        <fullName evidence="1">SCP domain-containing protein</fullName>
    </recommendedName>
</protein>
<evidence type="ECO:0000313" key="2">
    <source>
        <dbReference type="EMBL" id="KAA3672135.1"/>
    </source>
</evidence>
<dbReference type="SUPFAM" id="SSF55797">
    <property type="entry name" value="PR-1-like"/>
    <property type="match status" value="1"/>
</dbReference>
<name>A0A5J4N9A4_9TREM</name>
<dbReference type="GO" id="GO:0005576">
    <property type="term" value="C:extracellular region"/>
    <property type="evidence" value="ECO:0007669"/>
    <property type="project" value="InterPro"/>
</dbReference>
<comment type="caution">
    <text evidence="2">The sequence shown here is derived from an EMBL/GenBank/DDBJ whole genome shotgun (WGS) entry which is preliminary data.</text>
</comment>
<gene>
    <name evidence="2" type="ORF">DEA37_0015188</name>
</gene>
<dbReference type="InterPro" id="IPR034113">
    <property type="entry name" value="SCP_GAPR1-like"/>
</dbReference>
<dbReference type="Proteomes" id="UP000324629">
    <property type="component" value="Unassembled WGS sequence"/>
</dbReference>
<keyword evidence="3" id="KW-1185">Reference proteome</keyword>
<dbReference type="PANTHER" id="PTHR10334">
    <property type="entry name" value="CYSTEINE-RICH SECRETORY PROTEIN-RELATED"/>
    <property type="match status" value="1"/>
</dbReference>
<dbReference type="Gene3D" id="3.40.33.10">
    <property type="entry name" value="CAP"/>
    <property type="match status" value="1"/>
</dbReference>
<proteinExistence type="predicted"/>
<dbReference type="InterPro" id="IPR014044">
    <property type="entry name" value="CAP_dom"/>
</dbReference>
<dbReference type="InterPro" id="IPR018244">
    <property type="entry name" value="Allrgn_V5/Tpx1_CS"/>
</dbReference>
<dbReference type="EMBL" id="QNGE01005302">
    <property type="protein sequence ID" value="KAA3672135.1"/>
    <property type="molecule type" value="Genomic_DNA"/>
</dbReference>
<dbReference type="SMART" id="SM00198">
    <property type="entry name" value="SCP"/>
    <property type="match status" value="1"/>
</dbReference>
<evidence type="ECO:0000313" key="3">
    <source>
        <dbReference type="Proteomes" id="UP000324629"/>
    </source>
</evidence>
<sequence length="206" mass="23101">MINKQLNDESIAAHNAFRSMHGCPHLQFDFNLASSAQKYAEALAARESLAHSACENYGENLATLVSSGVVQLSGKEATKLWYDEIKVHDFGGDFTPNSGHFTQVIWKETRNAGFGVAKSSDEHKIFVVGHYKPAGNISGLFRDNVLPVVHKNMPSQPITVQPVPEGKRKTVRRSRTRVVIYEAFKRKRRWRTSIGLMNEEIIYSLG</sequence>
<dbReference type="InterPro" id="IPR035940">
    <property type="entry name" value="CAP_sf"/>
</dbReference>
<dbReference type="PROSITE" id="PS01009">
    <property type="entry name" value="CRISP_1"/>
    <property type="match status" value="1"/>
</dbReference>
<dbReference type="AlphaFoldDB" id="A0A5J4N9A4"/>
<dbReference type="PRINTS" id="PR00837">
    <property type="entry name" value="V5TPXLIKE"/>
</dbReference>
<accession>A0A5J4N9A4</accession>
<reference evidence="2 3" key="1">
    <citation type="journal article" date="2019" name="Gigascience">
        <title>Whole-genome sequence of the oriental lung fluke Paragonimus westermani.</title>
        <authorList>
            <person name="Oey H."/>
            <person name="Zakrzewski M."/>
            <person name="Narain K."/>
            <person name="Devi K.R."/>
            <person name="Agatsuma T."/>
            <person name="Nawaratna S."/>
            <person name="Gobert G.N."/>
            <person name="Jones M.K."/>
            <person name="Ragan M.A."/>
            <person name="McManus D.P."/>
            <person name="Krause L."/>
        </authorList>
    </citation>
    <scope>NUCLEOTIDE SEQUENCE [LARGE SCALE GENOMIC DNA]</scope>
    <source>
        <strain evidence="2 3">IND2009</strain>
    </source>
</reference>
<dbReference type="FunFam" id="3.40.33.10:FF:000002">
    <property type="entry name" value="Golgi-associated plant pathogenesis-related protein 1"/>
    <property type="match status" value="1"/>
</dbReference>
<feature type="domain" description="SCP" evidence="1">
    <location>
        <begin position="5"/>
        <end position="139"/>
    </location>
</feature>
<evidence type="ECO:0000259" key="1">
    <source>
        <dbReference type="SMART" id="SM00198"/>
    </source>
</evidence>
<dbReference type="Pfam" id="PF00188">
    <property type="entry name" value="CAP"/>
    <property type="match status" value="1"/>
</dbReference>
<dbReference type="CDD" id="cd05382">
    <property type="entry name" value="CAP_GAPR1-like"/>
    <property type="match status" value="1"/>
</dbReference>